<protein>
    <recommendedName>
        <fullName evidence="4">Tyr recombinase domain-containing protein</fullName>
    </recommendedName>
</protein>
<reference evidence="5" key="1">
    <citation type="submission" date="2010-08" db="EMBL/GenBank/DDBJ databases">
        <authorList>
            <person name="Muzny D."/>
            <person name="Qin X."/>
            <person name="Buhay C."/>
            <person name="Dugan-Rocha S."/>
            <person name="Ding Y."/>
            <person name="Chen G."/>
            <person name="Hawes A."/>
            <person name="Holder M."/>
            <person name="Jhangiani S."/>
            <person name="Johnson A."/>
            <person name="Khan Z."/>
            <person name="Li Z."/>
            <person name="Liu W."/>
            <person name="Liu X."/>
            <person name="Perez L."/>
            <person name="Shen H."/>
            <person name="Wang Q."/>
            <person name="Watt J."/>
            <person name="Xi L."/>
            <person name="Xin Y."/>
            <person name="Zhou J."/>
            <person name="Deng J."/>
            <person name="Jiang H."/>
            <person name="Liu Y."/>
            <person name="Qu J."/>
            <person name="Song X.-Z."/>
            <person name="Zhang L."/>
            <person name="Villasana D."/>
            <person name="Johnson A."/>
            <person name="Liu J."/>
            <person name="Liyanage D."/>
            <person name="Lorensuhewa L."/>
            <person name="Robinson T."/>
            <person name="Song A."/>
            <person name="Song B.-B."/>
            <person name="Dinh H."/>
            <person name="Thornton R."/>
            <person name="Coyle M."/>
            <person name="Francisco L."/>
            <person name="Jackson L."/>
            <person name="Javaid M."/>
            <person name="Korchina V."/>
            <person name="Kovar C."/>
            <person name="Mata R."/>
            <person name="Mathew T."/>
            <person name="Ngo R."/>
            <person name="Nguyen L."/>
            <person name="Nguyen N."/>
            <person name="Okwuonu G."/>
            <person name="Ongeri F."/>
            <person name="Pham C."/>
            <person name="Simmons D."/>
            <person name="Wilczek-Boney K."/>
            <person name="Hale W."/>
            <person name="Jakkamsetti A."/>
            <person name="Pham P."/>
            <person name="Ruth R."/>
            <person name="San Lucas F."/>
            <person name="Warren J."/>
            <person name="Zhang J."/>
            <person name="Zhao Z."/>
            <person name="Zhou C."/>
            <person name="Zhu D."/>
            <person name="Lee S."/>
            <person name="Bess C."/>
            <person name="Blankenburg K."/>
            <person name="Forbes L."/>
            <person name="Fu Q."/>
            <person name="Gubbala S."/>
            <person name="Hirani K."/>
            <person name="Jayaseelan J.C."/>
            <person name="Lara F."/>
            <person name="Munidasa M."/>
            <person name="Palculict T."/>
            <person name="Patil S."/>
            <person name="Pu L.-L."/>
            <person name="Saada N."/>
            <person name="Tang L."/>
            <person name="Weissenberger G."/>
            <person name="Zhu Y."/>
            <person name="Hemphill L."/>
            <person name="Shang Y."/>
            <person name="Youmans B."/>
            <person name="Ayvaz T."/>
            <person name="Ross M."/>
            <person name="Santibanez J."/>
            <person name="Aqrawi P."/>
            <person name="Gross S."/>
            <person name="Joshi V."/>
            <person name="Fowler G."/>
            <person name="Nazareth L."/>
            <person name="Reid J."/>
            <person name="Worley K."/>
            <person name="Petrosino J."/>
            <person name="Highlander S."/>
            <person name="Gibbs R."/>
        </authorList>
    </citation>
    <scope>NUCLEOTIDE SEQUENCE [LARGE SCALE GENOMIC DNA]</scope>
    <source>
        <strain evidence="5">DSM 15272</strain>
    </source>
</reference>
<proteinExistence type="predicted"/>
<dbReference type="RefSeq" id="WP_007079080.1">
    <property type="nucleotide sequence ID" value="NZ_CM001024.1"/>
</dbReference>
<comment type="caution">
    <text evidence="5">The sequence shown here is derived from an EMBL/GenBank/DDBJ whole genome shotgun (WGS) entry which is preliminary data.</text>
</comment>
<dbReference type="eggNOG" id="COG0582">
    <property type="taxonomic scope" value="Bacteria"/>
</dbReference>
<dbReference type="GO" id="GO:0015074">
    <property type="term" value="P:DNA integration"/>
    <property type="evidence" value="ECO:0007669"/>
    <property type="project" value="InterPro"/>
</dbReference>
<accession>E2S841</accession>
<gene>
    <name evidence="5" type="ORF">HMPREF0063_10198</name>
</gene>
<evidence type="ECO:0000259" key="4">
    <source>
        <dbReference type="PROSITE" id="PS51898"/>
    </source>
</evidence>
<evidence type="ECO:0000256" key="3">
    <source>
        <dbReference type="SAM" id="MobiDB-lite"/>
    </source>
</evidence>
<dbReference type="GO" id="GO:0003677">
    <property type="term" value="F:DNA binding"/>
    <property type="evidence" value="ECO:0007669"/>
    <property type="project" value="UniProtKB-KW"/>
</dbReference>
<dbReference type="GO" id="GO:0006310">
    <property type="term" value="P:DNA recombination"/>
    <property type="evidence" value="ECO:0007669"/>
    <property type="project" value="UniProtKB-KW"/>
</dbReference>
<sequence length="405" mass="44663">MSRRIAVGNHGPVTTAPTTSGRWVARTRYRRIDGNVRARQATADTATAAEQALRRKLATSPNRPDVRLTGNSTICHLAAVWLETLRVRGKVTVETQAYYRKGVENLILAADGIGGYRITELRPIDISQFYTRMGASAGADGSLRRTPSRPVWAHKVLTQVLAHAVESGILHHNPARDVPAPGRNAPTLRTLSVEQLHEILNAAAAYDSRPIKSQPRSHRLHDVVTLLMRTGAELSELLALRWCDIDLDTTTPTVAFTGTLKPPSQGRPLRREERAPSRAAFRQVPIDSVSAAILRRLRQHAGTYDPETPVFATRNGTWLAPTNVRREWGQCRKDQSWDWADLTAVRKTVTNLIVDRSAAEAQSVGVPIAAAVLGRSPESISRRYIVEKLTLAPDVTTLIDRALQP</sequence>
<organism evidence="5 6">
    <name type="scientific">Aeromicrobium marinum DSM 15272</name>
    <dbReference type="NCBI Taxonomy" id="585531"/>
    <lineage>
        <taxon>Bacteria</taxon>
        <taxon>Bacillati</taxon>
        <taxon>Actinomycetota</taxon>
        <taxon>Actinomycetes</taxon>
        <taxon>Propionibacteriales</taxon>
        <taxon>Nocardioidaceae</taxon>
        <taxon>Aeromicrobium</taxon>
    </lineage>
</organism>
<dbReference type="InterPro" id="IPR002104">
    <property type="entry name" value="Integrase_catalytic"/>
</dbReference>
<dbReference type="InterPro" id="IPR013762">
    <property type="entry name" value="Integrase-like_cat_sf"/>
</dbReference>
<feature type="region of interest" description="Disordered" evidence="3">
    <location>
        <begin position="258"/>
        <end position="277"/>
    </location>
</feature>
<dbReference type="OrthoDB" id="1822491at2"/>
<evidence type="ECO:0000313" key="6">
    <source>
        <dbReference type="Proteomes" id="UP000003111"/>
    </source>
</evidence>
<evidence type="ECO:0000256" key="1">
    <source>
        <dbReference type="ARBA" id="ARBA00023125"/>
    </source>
</evidence>
<keyword evidence="6" id="KW-1185">Reference proteome</keyword>
<dbReference type="Proteomes" id="UP000003111">
    <property type="component" value="Unassembled WGS sequence"/>
</dbReference>
<dbReference type="PROSITE" id="PS51898">
    <property type="entry name" value="TYR_RECOMBINASE"/>
    <property type="match status" value="1"/>
</dbReference>
<evidence type="ECO:0000313" key="5">
    <source>
        <dbReference type="EMBL" id="EFQ84346.1"/>
    </source>
</evidence>
<dbReference type="STRING" id="585531.HMPREF0063_10198"/>
<dbReference type="EMBL" id="ACLF03000002">
    <property type="protein sequence ID" value="EFQ84346.1"/>
    <property type="molecule type" value="Genomic_DNA"/>
</dbReference>
<feature type="domain" description="Tyr recombinase" evidence="4">
    <location>
        <begin position="186"/>
        <end position="400"/>
    </location>
</feature>
<dbReference type="Gene3D" id="1.10.150.130">
    <property type="match status" value="1"/>
</dbReference>
<dbReference type="AlphaFoldDB" id="E2S841"/>
<dbReference type="Gene3D" id="1.10.443.10">
    <property type="entry name" value="Intergrase catalytic core"/>
    <property type="match status" value="1"/>
</dbReference>
<evidence type="ECO:0000256" key="2">
    <source>
        <dbReference type="ARBA" id="ARBA00023172"/>
    </source>
</evidence>
<keyword evidence="1" id="KW-0238">DNA-binding</keyword>
<name>E2S841_9ACTN</name>
<dbReference type="SUPFAM" id="SSF56349">
    <property type="entry name" value="DNA breaking-rejoining enzymes"/>
    <property type="match status" value="1"/>
</dbReference>
<dbReference type="InterPro" id="IPR010998">
    <property type="entry name" value="Integrase_recombinase_N"/>
</dbReference>
<dbReference type="HOGENOM" id="CLU_027562_17_1_11"/>
<dbReference type="InterPro" id="IPR011010">
    <property type="entry name" value="DNA_brk_join_enz"/>
</dbReference>
<keyword evidence="2" id="KW-0233">DNA recombination</keyword>